<evidence type="ECO:0000259" key="12">
    <source>
        <dbReference type="SMART" id="SM00965"/>
    </source>
</evidence>
<dbReference type="InterPro" id="IPR012910">
    <property type="entry name" value="Plug_dom"/>
</dbReference>
<evidence type="ECO:0000256" key="6">
    <source>
        <dbReference type="ARBA" id="ARBA00023004"/>
    </source>
</evidence>
<dbReference type="InterPro" id="IPR011662">
    <property type="entry name" value="Secretin/TonB_short_N"/>
</dbReference>
<evidence type="ECO:0000256" key="1">
    <source>
        <dbReference type="ARBA" id="ARBA00004571"/>
    </source>
</evidence>
<dbReference type="GO" id="GO:0009279">
    <property type="term" value="C:cell outer membrane"/>
    <property type="evidence" value="ECO:0007669"/>
    <property type="project" value="UniProtKB-SubCell"/>
</dbReference>
<evidence type="ECO:0000256" key="9">
    <source>
        <dbReference type="ARBA" id="ARBA00023136"/>
    </source>
</evidence>
<dbReference type="InterPro" id="IPR039426">
    <property type="entry name" value="TonB-dep_rcpt-like"/>
</dbReference>
<dbReference type="Pfam" id="PF07660">
    <property type="entry name" value="STN"/>
    <property type="match status" value="1"/>
</dbReference>
<comment type="caution">
    <text evidence="13">The sequence shown here is derived from an EMBL/GenBank/DDBJ whole genome shotgun (WGS) entry which is preliminary data.</text>
</comment>
<dbReference type="EMBL" id="SEOO01000011">
    <property type="protein sequence ID" value="RYM11723.1"/>
    <property type="molecule type" value="Genomic_DNA"/>
</dbReference>
<gene>
    <name evidence="13" type="ORF">EWH12_08550</name>
</gene>
<reference evidence="13 14" key="1">
    <citation type="submission" date="2019-02" db="EMBL/GenBank/DDBJ databases">
        <authorList>
            <person name="Feng G."/>
        </authorList>
    </citation>
    <scope>NUCLEOTIDE SEQUENCE [LARGE SCALE GENOMIC DNA]</scope>
    <source>
        <strain evidence="13 14">CCTCC AB 2011146</strain>
    </source>
</reference>
<dbReference type="AlphaFoldDB" id="A0A8G1ZIP4"/>
<dbReference type="InterPro" id="IPR000531">
    <property type="entry name" value="Beta-barrel_TonB"/>
</dbReference>
<keyword evidence="3" id="KW-1134">Transmembrane beta strand</keyword>
<evidence type="ECO:0000256" key="11">
    <source>
        <dbReference type="RuleBase" id="RU003357"/>
    </source>
</evidence>
<dbReference type="InterPro" id="IPR036942">
    <property type="entry name" value="Beta-barrel_TonB_sf"/>
</dbReference>
<comment type="similarity">
    <text evidence="11">Belongs to the TonB-dependent receptor family.</text>
</comment>
<dbReference type="Proteomes" id="UP000291572">
    <property type="component" value="Unassembled WGS sequence"/>
</dbReference>
<evidence type="ECO:0000256" key="7">
    <source>
        <dbReference type="ARBA" id="ARBA00023065"/>
    </source>
</evidence>
<evidence type="ECO:0000313" key="14">
    <source>
        <dbReference type="Proteomes" id="UP000291572"/>
    </source>
</evidence>
<keyword evidence="13" id="KW-0675">Receptor</keyword>
<dbReference type="Gene3D" id="3.55.50.30">
    <property type="match status" value="1"/>
</dbReference>
<dbReference type="Gene3D" id="2.40.170.20">
    <property type="entry name" value="TonB-dependent receptor, beta-barrel domain"/>
    <property type="match status" value="1"/>
</dbReference>
<evidence type="ECO:0000256" key="2">
    <source>
        <dbReference type="ARBA" id="ARBA00022448"/>
    </source>
</evidence>
<evidence type="ECO:0000313" key="13">
    <source>
        <dbReference type="EMBL" id="RYM11723.1"/>
    </source>
</evidence>
<keyword evidence="9 11" id="KW-0472">Membrane</keyword>
<dbReference type="SUPFAM" id="SSF56935">
    <property type="entry name" value="Porins"/>
    <property type="match status" value="1"/>
</dbReference>
<evidence type="ECO:0000256" key="8">
    <source>
        <dbReference type="ARBA" id="ARBA00023077"/>
    </source>
</evidence>
<evidence type="ECO:0000256" key="3">
    <source>
        <dbReference type="ARBA" id="ARBA00022452"/>
    </source>
</evidence>
<keyword evidence="7" id="KW-0406">Ion transport</keyword>
<keyword evidence="2" id="KW-0813">Transport</keyword>
<keyword evidence="10" id="KW-0998">Cell outer membrane</keyword>
<dbReference type="Pfam" id="PF00593">
    <property type="entry name" value="TonB_dep_Rec_b-barrel"/>
    <property type="match status" value="1"/>
</dbReference>
<evidence type="ECO:0000256" key="5">
    <source>
        <dbReference type="ARBA" id="ARBA00022692"/>
    </source>
</evidence>
<name>A0A8G1ZIP4_9SPHN</name>
<keyword evidence="4" id="KW-0410">Iron transport</keyword>
<feature type="domain" description="Secretin/TonB short N-terminal" evidence="12">
    <location>
        <begin position="53"/>
        <end position="104"/>
    </location>
</feature>
<dbReference type="SMART" id="SM00965">
    <property type="entry name" value="STN"/>
    <property type="match status" value="1"/>
</dbReference>
<dbReference type="PANTHER" id="PTHR32552">
    <property type="entry name" value="FERRICHROME IRON RECEPTOR-RELATED"/>
    <property type="match status" value="1"/>
</dbReference>
<dbReference type="GO" id="GO:0006826">
    <property type="term" value="P:iron ion transport"/>
    <property type="evidence" value="ECO:0007669"/>
    <property type="project" value="UniProtKB-KW"/>
</dbReference>
<evidence type="ECO:0000256" key="4">
    <source>
        <dbReference type="ARBA" id="ARBA00022496"/>
    </source>
</evidence>
<keyword evidence="5" id="KW-0812">Transmembrane</keyword>
<dbReference type="RefSeq" id="WP_129926313.1">
    <property type="nucleotide sequence ID" value="NZ_SEOO01000011.1"/>
</dbReference>
<proteinExistence type="inferred from homology"/>
<dbReference type="Pfam" id="PF07715">
    <property type="entry name" value="Plug"/>
    <property type="match status" value="1"/>
</dbReference>
<organism evidence="13 14">
    <name type="scientific">Sphingobium cupriresistens</name>
    <dbReference type="NCBI Taxonomy" id="1132417"/>
    <lineage>
        <taxon>Bacteria</taxon>
        <taxon>Pseudomonadati</taxon>
        <taxon>Pseudomonadota</taxon>
        <taxon>Alphaproteobacteria</taxon>
        <taxon>Sphingomonadales</taxon>
        <taxon>Sphingomonadaceae</taxon>
        <taxon>Sphingobium</taxon>
    </lineage>
</organism>
<accession>A0A8G1ZIP4</accession>
<protein>
    <submittedName>
        <fullName evidence="13">TonB-dependent receptor</fullName>
    </submittedName>
</protein>
<comment type="subcellular location">
    <subcellularLocation>
        <location evidence="1">Cell outer membrane</location>
        <topology evidence="1">Multi-pass membrane protein</topology>
    </subcellularLocation>
</comment>
<sequence>MGRRADLLIVTAPAIAIVLATATPASGAERQAISIAPGRLGEAAIALGRQTGASIGMSDQSLAGIRTPAVQGRMSAEAALKQLLKGSGAKAQRIGDNGWRIVRARVVRPSPSAAPAPIQAAPVAEQPAAEIIVTASKRDTPLPRYAGMVEALDGGLFSAAEAAGGTATLLARVASLSSTHAGAGRNKLFIRAIADSGVAGPTQATTGQYLGDMRLNYAAPDPDLKLYDVGRVEVLEGPQGTLYGAGSLGGIIRVMPNAPNLAQYGGQMSAGLSATQHGDPGGDISATLNLPIVSEKLALRVVGYGVQDGGYIDDVNRGKDDVNRTRTYGGRAALRFAPDADWTIDLNGVYQHIDGDDAQYATRSVGRLQRASAVAQPYQSDYLLGNLRIEKQWDNLRFVSSTGYVRHVLAESYDATQPGGPPALFRQRNKVAIFTTENRLVRDLDNGLGWILGASYLQSTSDLNRSLTSFGTAEMQPVIIPGVAMFGRGMAAPATGVRNMVKEATLFGEASFEPVKGLIATFGGRLTNSRLSGEALDPVAALSDSELARAEAQADRSETIFLPSASILTDAIPDVTLYARFQQGFRPGGLAVDDQRVRRFQNDRVSTVEIGARKGVPGRDLFAASANIAYTDWRNIQADVTDRIGLPTTANIGDGRIYTVEGRIVVRPTPAITLDGSIIYNDSRLTQPNDYIRALSYDGRSLTLPNVANLGGRIAVDYNAQVGDAMRFHLSGSARYVGKSRLGVGPILGQTQGDYVDTSLSASLTRGPVQYSLSLTNLLDSNGNRFSLGTPFDLRTDYYTPLRPRTIRVGVDFAF</sequence>
<dbReference type="OrthoDB" id="9760333at2"/>
<evidence type="ECO:0000256" key="10">
    <source>
        <dbReference type="ARBA" id="ARBA00023237"/>
    </source>
</evidence>
<keyword evidence="8 11" id="KW-0798">TonB box</keyword>
<keyword evidence="6" id="KW-0408">Iron</keyword>
<dbReference type="PANTHER" id="PTHR32552:SF81">
    <property type="entry name" value="TONB-DEPENDENT OUTER MEMBRANE RECEPTOR"/>
    <property type="match status" value="1"/>
</dbReference>